<feature type="transmembrane region" description="Helical" evidence="1">
    <location>
        <begin position="12"/>
        <end position="31"/>
    </location>
</feature>
<organism evidence="2 3">
    <name type="scientific">Hungatella hathewayi</name>
    <dbReference type="NCBI Taxonomy" id="154046"/>
    <lineage>
        <taxon>Bacteria</taxon>
        <taxon>Bacillati</taxon>
        <taxon>Bacillota</taxon>
        <taxon>Clostridia</taxon>
        <taxon>Lachnospirales</taxon>
        <taxon>Lachnospiraceae</taxon>
        <taxon>Hungatella</taxon>
    </lineage>
</organism>
<proteinExistence type="predicted"/>
<accession>A0A3E2X0G2</accession>
<keyword evidence="1" id="KW-0472">Membrane</keyword>
<sequence length="62" mass="6821">MLSGREHRNVWRWGPAVLLVYFDGILTIGNVQMSIISPGGRKTAGNSNGHFAFVYKTTGILD</sequence>
<keyword evidence="1" id="KW-0812">Transmembrane</keyword>
<protein>
    <submittedName>
        <fullName evidence="2">Uncharacterized protein</fullName>
    </submittedName>
</protein>
<comment type="caution">
    <text evidence="2">The sequence shown here is derived from an EMBL/GenBank/DDBJ whole genome shotgun (WGS) entry which is preliminary data.</text>
</comment>
<reference evidence="2 3" key="1">
    <citation type="submission" date="2018-08" db="EMBL/GenBank/DDBJ databases">
        <title>A genome reference for cultivated species of the human gut microbiota.</title>
        <authorList>
            <person name="Zou Y."/>
            <person name="Xue W."/>
            <person name="Luo G."/>
        </authorList>
    </citation>
    <scope>NUCLEOTIDE SEQUENCE [LARGE SCALE GENOMIC DNA]</scope>
    <source>
        <strain evidence="2 3">AF19-21</strain>
    </source>
</reference>
<dbReference type="EMBL" id="QVIA01000003">
    <property type="protein sequence ID" value="RGC34487.1"/>
    <property type="molecule type" value="Genomic_DNA"/>
</dbReference>
<dbReference type="Proteomes" id="UP000261111">
    <property type="component" value="Unassembled WGS sequence"/>
</dbReference>
<name>A0A3E2X0G2_9FIRM</name>
<evidence type="ECO:0000256" key="1">
    <source>
        <dbReference type="SAM" id="Phobius"/>
    </source>
</evidence>
<gene>
    <name evidence="2" type="ORF">DWX41_03270</name>
</gene>
<evidence type="ECO:0000313" key="2">
    <source>
        <dbReference type="EMBL" id="RGC34487.1"/>
    </source>
</evidence>
<dbReference type="AlphaFoldDB" id="A0A3E2X0G2"/>
<evidence type="ECO:0000313" key="3">
    <source>
        <dbReference type="Proteomes" id="UP000261111"/>
    </source>
</evidence>
<keyword evidence="1" id="KW-1133">Transmembrane helix</keyword>